<evidence type="ECO:0008006" key="5">
    <source>
        <dbReference type="Google" id="ProtNLM"/>
    </source>
</evidence>
<dbReference type="OrthoDB" id="9157552at2"/>
<evidence type="ECO:0000256" key="1">
    <source>
        <dbReference type="SAM" id="MobiDB-lite"/>
    </source>
</evidence>
<dbReference type="Proteomes" id="UP000295357">
    <property type="component" value="Unassembled WGS sequence"/>
</dbReference>
<proteinExistence type="predicted"/>
<name>A0A4R6N878_9BURK</name>
<evidence type="ECO:0000256" key="2">
    <source>
        <dbReference type="SAM" id="SignalP"/>
    </source>
</evidence>
<dbReference type="AlphaFoldDB" id="A0A4R6N878"/>
<dbReference type="EMBL" id="SNXE01000003">
    <property type="protein sequence ID" value="TDP11422.1"/>
    <property type="molecule type" value="Genomic_DNA"/>
</dbReference>
<dbReference type="RefSeq" id="WP_133603319.1">
    <property type="nucleotide sequence ID" value="NZ_JAUFPJ010000006.1"/>
</dbReference>
<feature type="region of interest" description="Disordered" evidence="1">
    <location>
        <begin position="61"/>
        <end position="167"/>
    </location>
</feature>
<sequence>MRASSRPAPCTPRLGRKRHALLALLALLAASLCSLSAAQTQRQSTTLWRCGPEGRELRDAPCPEALHQPGRRLDYDQPLAAQRSEARRTAERDARLARQLEKERRELETRPPGSVAAIHGRAGPAAPAPAASKPAAQPVFSSKPPKTQKPRTSKPRPPATNAAAASG</sequence>
<organism evidence="3 4">
    <name type="scientific">Roseateles asaccharophilus</name>
    <dbReference type="NCBI Taxonomy" id="582607"/>
    <lineage>
        <taxon>Bacteria</taxon>
        <taxon>Pseudomonadati</taxon>
        <taxon>Pseudomonadota</taxon>
        <taxon>Betaproteobacteria</taxon>
        <taxon>Burkholderiales</taxon>
        <taxon>Sphaerotilaceae</taxon>
        <taxon>Roseateles</taxon>
    </lineage>
</organism>
<gene>
    <name evidence="3" type="ORF">DFR39_103352</name>
</gene>
<keyword evidence="2" id="KW-0732">Signal</keyword>
<evidence type="ECO:0000313" key="3">
    <source>
        <dbReference type="EMBL" id="TDP11422.1"/>
    </source>
</evidence>
<feature type="chain" id="PRO_5020742233" description="DUF4124 domain-containing protein" evidence="2">
    <location>
        <begin position="38"/>
        <end position="167"/>
    </location>
</feature>
<evidence type="ECO:0000313" key="4">
    <source>
        <dbReference type="Proteomes" id="UP000295357"/>
    </source>
</evidence>
<protein>
    <recommendedName>
        <fullName evidence="5">DUF4124 domain-containing protein</fullName>
    </recommendedName>
</protein>
<feature type="compositionally biased region" description="Basic and acidic residues" evidence="1">
    <location>
        <begin position="84"/>
        <end position="109"/>
    </location>
</feature>
<accession>A0A4R6N878</accession>
<feature type="compositionally biased region" description="Low complexity" evidence="1">
    <location>
        <begin position="116"/>
        <end position="138"/>
    </location>
</feature>
<keyword evidence="4" id="KW-1185">Reference proteome</keyword>
<feature type="signal peptide" evidence="2">
    <location>
        <begin position="1"/>
        <end position="37"/>
    </location>
</feature>
<reference evidence="3 4" key="1">
    <citation type="submission" date="2019-03" db="EMBL/GenBank/DDBJ databases">
        <title>Genomic Encyclopedia of Type Strains, Phase IV (KMG-IV): sequencing the most valuable type-strain genomes for metagenomic binning, comparative biology and taxonomic classification.</title>
        <authorList>
            <person name="Goeker M."/>
        </authorList>
    </citation>
    <scope>NUCLEOTIDE SEQUENCE [LARGE SCALE GENOMIC DNA]</scope>
    <source>
        <strain evidence="3 4">DSM 25082</strain>
    </source>
</reference>
<comment type="caution">
    <text evidence="3">The sequence shown here is derived from an EMBL/GenBank/DDBJ whole genome shotgun (WGS) entry which is preliminary data.</text>
</comment>